<dbReference type="CDD" id="cd07377">
    <property type="entry name" value="WHTH_GntR"/>
    <property type="match status" value="1"/>
</dbReference>
<dbReference type="InterPro" id="IPR036388">
    <property type="entry name" value="WH-like_DNA-bd_sf"/>
</dbReference>
<dbReference type="Pfam" id="PF00392">
    <property type="entry name" value="GntR"/>
    <property type="match status" value="1"/>
</dbReference>
<keyword evidence="7" id="KW-1185">Reference proteome</keyword>
<keyword evidence="1" id="KW-0805">Transcription regulation</keyword>
<keyword evidence="2" id="KW-0238">DNA-binding</keyword>
<reference evidence="6" key="1">
    <citation type="journal article" date="2014" name="Int. J. Syst. Evol. Microbiol.">
        <title>Complete genome sequence of Corynebacterium casei LMG S-19264T (=DSM 44701T), isolated from a smear-ripened cheese.</title>
        <authorList>
            <consortium name="US DOE Joint Genome Institute (JGI-PGF)"/>
            <person name="Walter F."/>
            <person name="Albersmeier A."/>
            <person name="Kalinowski J."/>
            <person name="Ruckert C."/>
        </authorList>
    </citation>
    <scope>NUCLEOTIDE SEQUENCE</scope>
    <source>
        <strain evidence="6">CGMCC 1.15533</strain>
    </source>
</reference>
<feature type="domain" description="HTH gntR-type" evidence="5">
    <location>
        <begin position="1"/>
        <end position="69"/>
    </location>
</feature>
<dbReference type="GO" id="GO:0003700">
    <property type="term" value="F:DNA-binding transcription factor activity"/>
    <property type="evidence" value="ECO:0007669"/>
    <property type="project" value="UniProtKB-UniRule"/>
</dbReference>
<keyword evidence="3" id="KW-0804">Transcription</keyword>
<protein>
    <recommendedName>
        <fullName evidence="4">Trehalose operon repressor</fullName>
    </recommendedName>
</protein>
<dbReference type="Pfam" id="PF07702">
    <property type="entry name" value="UTRA"/>
    <property type="match status" value="1"/>
</dbReference>
<dbReference type="PANTHER" id="PTHR44846">
    <property type="entry name" value="MANNOSYL-D-GLYCERATE TRANSPORT/METABOLISM SYSTEM REPRESSOR MNGR-RELATED"/>
    <property type="match status" value="1"/>
</dbReference>
<dbReference type="OrthoDB" id="9816541at2"/>
<proteinExistence type="predicted"/>
<dbReference type="EMBL" id="BMJN01000015">
    <property type="protein sequence ID" value="GGE31198.1"/>
    <property type="molecule type" value="Genomic_DNA"/>
</dbReference>
<dbReference type="InterPro" id="IPR028978">
    <property type="entry name" value="Chorismate_lyase_/UTRA_dom_sf"/>
</dbReference>
<dbReference type="RefSeq" id="WP_068988814.1">
    <property type="nucleotide sequence ID" value="NZ_BMJN01000015.1"/>
</dbReference>
<dbReference type="PANTHER" id="PTHR44846:SF12">
    <property type="entry name" value="HTH-TYPE TRANSCRIPTIONAL REGULATOR TRER"/>
    <property type="match status" value="1"/>
</dbReference>
<reference evidence="6" key="2">
    <citation type="submission" date="2020-09" db="EMBL/GenBank/DDBJ databases">
        <authorList>
            <person name="Sun Q."/>
            <person name="Zhou Y."/>
        </authorList>
    </citation>
    <scope>NUCLEOTIDE SEQUENCE</scope>
    <source>
        <strain evidence="6">CGMCC 1.15533</strain>
    </source>
</reference>
<accession>A0A917EEB5</accession>
<dbReference type="SUPFAM" id="SSF64288">
    <property type="entry name" value="Chorismate lyase-like"/>
    <property type="match status" value="1"/>
</dbReference>
<dbReference type="InterPro" id="IPR036390">
    <property type="entry name" value="WH_DNA-bd_sf"/>
</dbReference>
<dbReference type="AlphaFoldDB" id="A0A917EEB5"/>
<evidence type="ECO:0000259" key="5">
    <source>
        <dbReference type="PROSITE" id="PS50949"/>
    </source>
</evidence>
<sequence>MKKYQQIFKELERQILEETYLTGDFLPSEYELMARYAVSRDTVRKALEELQKAGLIQKIRGQGSKVLKKEQIDFPVSHLTSYRELVEQYGINSITNVISLEKVTVDQKLSQLTGFPEFRIVWKIVRQRVVDNVASVLDTDYLDKQVAPELTRQIAEDSIYAYLEEKLHLPIAYATKEITIDQARDRDKILMDIKGDHHVVSVKSKVYLTDGQQFQFTESRHKLEKFRFVDFAKRHH</sequence>
<evidence type="ECO:0000313" key="6">
    <source>
        <dbReference type="EMBL" id="GGE31198.1"/>
    </source>
</evidence>
<evidence type="ECO:0000256" key="2">
    <source>
        <dbReference type="ARBA" id="ARBA00023125"/>
    </source>
</evidence>
<dbReference type="GO" id="GO:0003677">
    <property type="term" value="F:DNA binding"/>
    <property type="evidence" value="ECO:0007669"/>
    <property type="project" value="UniProtKB-UniRule"/>
</dbReference>
<dbReference type="InterPro" id="IPR011663">
    <property type="entry name" value="UTRA"/>
</dbReference>
<dbReference type="PRINTS" id="PR00035">
    <property type="entry name" value="HTHGNTR"/>
</dbReference>
<dbReference type="InterPro" id="IPR050679">
    <property type="entry name" value="Bact_HTH_transcr_reg"/>
</dbReference>
<dbReference type="Gene3D" id="3.40.1410.10">
    <property type="entry name" value="Chorismate lyase-like"/>
    <property type="match status" value="1"/>
</dbReference>
<evidence type="ECO:0000313" key="7">
    <source>
        <dbReference type="Proteomes" id="UP000660801"/>
    </source>
</evidence>
<gene>
    <name evidence="6" type="primary">treR</name>
    <name evidence="6" type="ORF">GCM10011510_10600</name>
</gene>
<dbReference type="SMART" id="SM00866">
    <property type="entry name" value="UTRA"/>
    <property type="match status" value="1"/>
</dbReference>
<dbReference type="GO" id="GO:0045892">
    <property type="term" value="P:negative regulation of DNA-templated transcription"/>
    <property type="evidence" value="ECO:0007669"/>
    <property type="project" value="TreeGrafter"/>
</dbReference>
<dbReference type="InterPro" id="IPR012770">
    <property type="entry name" value="TreR"/>
</dbReference>
<comment type="caution">
    <text evidence="6">The sequence shown here is derived from an EMBL/GenBank/DDBJ whole genome shotgun (WGS) entry which is preliminary data.</text>
</comment>
<dbReference type="Proteomes" id="UP000660801">
    <property type="component" value="Unassembled WGS sequence"/>
</dbReference>
<dbReference type="PROSITE" id="PS50949">
    <property type="entry name" value="HTH_GNTR"/>
    <property type="match status" value="1"/>
</dbReference>
<dbReference type="Gene3D" id="1.10.10.10">
    <property type="entry name" value="Winged helix-like DNA-binding domain superfamily/Winged helix DNA-binding domain"/>
    <property type="match status" value="1"/>
</dbReference>
<organism evidence="6 7">
    <name type="scientific">Streptococcus himalayensis</name>
    <dbReference type="NCBI Taxonomy" id="1888195"/>
    <lineage>
        <taxon>Bacteria</taxon>
        <taxon>Bacillati</taxon>
        <taxon>Bacillota</taxon>
        <taxon>Bacilli</taxon>
        <taxon>Lactobacillales</taxon>
        <taxon>Streptococcaceae</taxon>
        <taxon>Streptococcus</taxon>
    </lineage>
</organism>
<evidence type="ECO:0000256" key="4">
    <source>
        <dbReference type="NCBIfam" id="TIGR02404"/>
    </source>
</evidence>
<evidence type="ECO:0000256" key="3">
    <source>
        <dbReference type="ARBA" id="ARBA00023163"/>
    </source>
</evidence>
<dbReference type="InterPro" id="IPR000524">
    <property type="entry name" value="Tscrpt_reg_HTH_GntR"/>
</dbReference>
<name>A0A917EEB5_9STRE</name>
<evidence type="ECO:0000256" key="1">
    <source>
        <dbReference type="ARBA" id="ARBA00023015"/>
    </source>
</evidence>
<dbReference type="SUPFAM" id="SSF46785">
    <property type="entry name" value="Winged helix' DNA-binding domain"/>
    <property type="match status" value="1"/>
</dbReference>
<dbReference type="SMART" id="SM00345">
    <property type="entry name" value="HTH_GNTR"/>
    <property type="match status" value="1"/>
</dbReference>
<dbReference type="NCBIfam" id="TIGR02404">
    <property type="entry name" value="trehalos_R_Bsub"/>
    <property type="match status" value="1"/>
</dbReference>